<dbReference type="InterPro" id="IPR009057">
    <property type="entry name" value="Homeodomain-like_sf"/>
</dbReference>
<evidence type="ECO:0000313" key="6">
    <source>
        <dbReference type="Proteomes" id="UP000605568"/>
    </source>
</evidence>
<gene>
    <name evidence="5" type="ORF">GCM10017774_55880</name>
</gene>
<dbReference type="SUPFAM" id="SSF46689">
    <property type="entry name" value="Homeodomain-like"/>
    <property type="match status" value="1"/>
</dbReference>
<evidence type="ECO:0000313" key="5">
    <source>
        <dbReference type="EMBL" id="GHH49080.1"/>
    </source>
</evidence>
<evidence type="ECO:0000256" key="2">
    <source>
        <dbReference type="ARBA" id="ARBA00023125"/>
    </source>
</evidence>
<proteinExistence type="predicted"/>
<keyword evidence="1" id="KW-0805">Transcription regulation</keyword>
<dbReference type="PROSITE" id="PS01124">
    <property type="entry name" value="HTH_ARAC_FAMILY_2"/>
    <property type="match status" value="1"/>
</dbReference>
<dbReference type="SMART" id="SM00342">
    <property type="entry name" value="HTH_ARAC"/>
    <property type="match status" value="1"/>
</dbReference>
<dbReference type="Gene3D" id="1.10.10.60">
    <property type="entry name" value="Homeodomain-like"/>
    <property type="match status" value="1"/>
</dbReference>
<dbReference type="InterPro" id="IPR018060">
    <property type="entry name" value="HTH_AraC"/>
</dbReference>
<dbReference type="Proteomes" id="UP000605568">
    <property type="component" value="Unassembled WGS sequence"/>
</dbReference>
<accession>A0ABQ3MJ73</accession>
<dbReference type="Pfam" id="PF12833">
    <property type="entry name" value="HTH_18"/>
    <property type="match status" value="1"/>
</dbReference>
<reference evidence="6" key="1">
    <citation type="journal article" date="2019" name="Int. J. Syst. Evol. Microbiol.">
        <title>The Global Catalogue of Microorganisms (GCM) 10K type strain sequencing project: providing services to taxonomists for standard genome sequencing and annotation.</title>
        <authorList>
            <consortium name="The Broad Institute Genomics Platform"/>
            <consortium name="The Broad Institute Genome Sequencing Center for Infectious Disease"/>
            <person name="Wu L."/>
            <person name="Ma J."/>
        </authorList>
    </citation>
    <scope>NUCLEOTIDE SEQUENCE [LARGE SCALE GENOMIC DNA]</scope>
    <source>
        <strain evidence="6">CGMCC 4.7367</strain>
    </source>
</reference>
<dbReference type="RefSeq" id="WP_229905118.1">
    <property type="nucleotide sequence ID" value="NZ_BNAR01000009.1"/>
</dbReference>
<name>A0ABQ3MJ73_9PSEU</name>
<evidence type="ECO:0000256" key="3">
    <source>
        <dbReference type="ARBA" id="ARBA00023163"/>
    </source>
</evidence>
<protein>
    <submittedName>
        <fullName evidence="5">AraC family transcriptional regulator</fullName>
    </submittedName>
</protein>
<dbReference type="PANTHER" id="PTHR46796">
    <property type="entry name" value="HTH-TYPE TRANSCRIPTIONAL ACTIVATOR RHAS-RELATED"/>
    <property type="match status" value="1"/>
</dbReference>
<dbReference type="InterPro" id="IPR050204">
    <property type="entry name" value="AraC_XylS_family_regulators"/>
</dbReference>
<organism evidence="5 6">
    <name type="scientific">Lentzea cavernae</name>
    <dbReference type="NCBI Taxonomy" id="2020703"/>
    <lineage>
        <taxon>Bacteria</taxon>
        <taxon>Bacillati</taxon>
        <taxon>Actinomycetota</taxon>
        <taxon>Actinomycetes</taxon>
        <taxon>Pseudonocardiales</taxon>
        <taxon>Pseudonocardiaceae</taxon>
        <taxon>Lentzea</taxon>
    </lineage>
</organism>
<evidence type="ECO:0000259" key="4">
    <source>
        <dbReference type="PROSITE" id="PS01124"/>
    </source>
</evidence>
<comment type="caution">
    <text evidence="5">The sequence shown here is derived from an EMBL/GenBank/DDBJ whole genome shotgun (WGS) entry which is preliminary data.</text>
</comment>
<evidence type="ECO:0000256" key="1">
    <source>
        <dbReference type="ARBA" id="ARBA00023015"/>
    </source>
</evidence>
<feature type="domain" description="HTH araC/xylS-type" evidence="4">
    <location>
        <begin position="126"/>
        <end position="205"/>
    </location>
</feature>
<keyword evidence="2" id="KW-0238">DNA-binding</keyword>
<keyword evidence="6" id="KW-1185">Reference proteome</keyword>
<dbReference type="EMBL" id="BNAR01000009">
    <property type="protein sequence ID" value="GHH49080.1"/>
    <property type="molecule type" value="Genomic_DNA"/>
</dbReference>
<keyword evidence="3" id="KW-0804">Transcription</keyword>
<sequence length="220" mass="23984">MEERVEVPADLRAWISGISVATAGDERTVLAEPDHATTLVLRVVPDHGSELVVEGPRTRARYHRSDPGPWCVRARIHTGRVRSLLGRPAHELVDRVVPLGEFPGGHEDPRRDELLREATALLAGGSVAAVARELHVSERHLRTLFLDGVGVSPKHFARIDRLRAVLAQDRPWAEVAAGTGFYDQAHLTGEFRRLMGVSPAAFRRGDLPAALPCHAKGPGA</sequence>